<dbReference type="GO" id="GO:0031491">
    <property type="term" value="F:nucleosome binding"/>
    <property type="evidence" value="ECO:0007669"/>
    <property type="project" value="TreeGrafter"/>
</dbReference>
<organism evidence="12 13">
    <name type="scientific">Microctonus hyperodae</name>
    <name type="common">Parasitoid wasp</name>
    <dbReference type="NCBI Taxonomy" id="165561"/>
    <lineage>
        <taxon>Eukaryota</taxon>
        <taxon>Metazoa</taxon>
        <taxon>Ecdysozoa</taxon>
        <taxon>Arthropoda</taxon>
        <taxon>Hexapoda</taxon>
        <taxon>Insecta</taxon>
        <taxon>Pterygota</taxon>
        <taxon>Neoptera</taxon>
        <taxon>Endopterygota</taxon>
        <taxon>Hymenoptera</taxon>
        <taxon>Apocrita</taxon>
        <taxon>Ichneumonoidea</taxon>
        <taxon>Braconidae</taxon>
        <taxon>Euphorinae</taxon>
        <taxon>Microctonus</taxon>
    </lineage>
</organism>
<evidence type="ECO:0000256" key="4">
    <source>
        <dbReference type="ARBA" id="ARBA00022763"/>
    </source>
</evidence>
<keyword evidence="6 9" id="KW-0804">Transcription</keyword>
<keyword evidence="7 9" id="KW-0234">DNA repair</keyword>
<sequence length="153" mass="17395">MFVIVNLNLLIEQTYYDYLVLVFDQTAKEISIELPFTAKELDTKYKNKLPKTISGLEHEVCAKIMEMIINCKLIGPGRYLSYSGTPAVLCSLEDIAGNLYPLEQEFIFIHNAPTHIGFDEISSVIFTRTNDPEYFFKLTGISFSPITITITLK</sequence>
<dbReference type="EMBL" id="JAQQBR010001834">
    <property type="protein sequence ID" value="KAK0161726.1"/>
    <property type="molecule type" value="Genomic_DNA"/>
</dbReference>
<comment type="similarity">
    <text evidence="1 9">Belongs to the SSRP1 family.</text>
</comment>
<keyword evidence="4 9" id="KW-0227">DNA damage</keyword>
<dbReference type="Pfam" id="PF21103">
    <property type="entry name" value="PH1_SSRP1-like"/>
    <property type="match status" value="1"/>
</dbReference>
<evidence type="ECO:0000256" key="8">
    <source>
        <dbReference type="ARBA" id="ARBA00023242"/>
    </source>
</evidence>
<dbReference type="GO" id="GO:0035101">
    <property type="term" value="C:FACT complex"/>
    <property type="evidence" value="ECO:0007669"/>
    <property type="project" value="TreeGrafter"/>
</dbReference>
<evidence type="ECO:0000256" key="2">
    <source>
        <dbReference type="ARBA" id="ARBA00022454"/>
    </source>
</evidence>
<reference evidence="12" key="2">
    <citation type="submission" date="2023-03" db="EMBL/GenBank/DDBJ databases">
        <authorList>
            <person name="Inwood S.N."/>
            <person name="Skelly J.G."/>
            <person name="Guhlin J."/>
            <person name="Harrop T.W.R."/>
            <person name="Goldson S.G."/>
            <person name="Dearden P.K."/>
        </authorList>
    </citation>
    <scope>NUCLEOTIDE SEQUENCE</scope>
    <source>
        <strain evidence="12">Lincoln</strain>
        <tissue evidence="12">Whole body</tissue>
    </source>
</reference>
<evidence type="ECO:0000313" key="12">
    <source>
        <dbReference type="EMBL" id="KAK0161726.1"/>
    </source>
</evidence>
<dbReference type="Pfam" id="PF08512">
    <property type="entry name" value="Rttp106-like_middle"/>
    <property type="match status" value="1"/>
</dbReference>
<feature type="domain" description="Histone chaperone RTT106/FACT complex subunit SPT16-like middle" evidence="10">
    <location>
        <begin position="87"/>
        <end position="131"/>
    </location>
</feature>
<keyword evidence="8 9" id="KW-0539">Nucleus</keyword>
<name>A0AA39KGU0_MICHY</name>
<dbReference type="Gene3D" id="2.30.29.30">
    <property type="entry name" value="Pleckstrin-homology domain (PH domain)/Phosphotyrosine-binding domain (PTB)"/>
    <property type="match status" value="1"/>
</dbReference>
<evidence type="ECO:0000256" key="3">
    <source>
        <dbReference type="ARBA" id="ARBA00022705"/>
    </source>
</evidence>
<keyword evidence="5 9" id="KW-0805">Transcription regulation</keyword>
<keyword evidence="13" id="KW-1185">Reference proteome</keyword>
<dbReference type="GO" id="GO:0003677">
    <property type="term" value="F:DNA binding"/>
    <property type="evidence" value="ECO:0007669"/>
    <property type="project" value="InterPro"/>
</dbReference>
<comment type="subcellular location">
    <subcellularLocation>
        <location evidence="9">Nucleus</location>
    </subcellularLocation>
    <subcellularLocation>
        <location evidence="9">Chromosome</location>
    </subcellularLocation>
</comment>
<dbReference type="Gene3D" id="2.30.29.150">
    <property type="match status" value="1"/>
</dbReference>
<protein>
    <recommendedName>
        <fullName evidence="9">FACT complex subunit SSRP1</fullName>
    </recommendedName>
</protein>
<dbReference type="InterPro" id="IPR011993">
    <property type="entry name" value="PH-like_dom_sf"/>
</dbReference>
<evidence type="ECO:0000256" key="9">
    <source>
        <dbReference type="RuleBase" id="RU364013"/>
    </source>
</evidence>
<dbReference type="Proteomes" id="UP001168972">
    <property type="component" value="Unassembled WGS sequence"/>
</dbReference>
<evidence type="ECO:0000259" key="11">
    <source>
        <dbReference type="Pfam" id="PF21103"/>
    </source>
</evidence>
<evidence type="ECO:0000259" key="10">
    <source>
        <dbReference type="Pfam" id="PF08512"/>
    </source>
</evidence>
<evidence type="ECO:0000256" key="5">
    <source>
        <dbReference type="ARBA" id="ARBA00023015"/>
    </source>
</evidence>
<dbReference type="InterPro" id="IPR050454">
    <property type="entry name" value="RTT106/SSRP1_HistChap/FACT"/>
</dbReference>
<accession>A0AA39KGU0</accession>
<evidence type="ECO:0000313" key="13">
    <source>
        <dbReference type="Proteomes" id="UP001168972"/>
    </source>
</evidence>
<dbReference type="InterPro" id="IPR013719">
    <property type="entry name" value="RTT106/SPT16-like_middle_dom"/>
</dbReference>
<feature type="domain" description="FACT complex subunit SSRP1-like first PH" evidence="11">
    <location>
        <begin position="3"/>
        <end position="72"/>
    </location>
</feature>
<keyword evidence="3 9" id="KW-0235">DNA replication</keyword>
<dbReference type="PRINTS" id="PR00887">
    <property type="entry name" value="SSRCOGNITION"/>
</dbReference>
<dbReference type="AlphaFoldDB" id="A0AA39KGU0"/>
<keyword evidence="2 9" id="KW-0158">Chromosome</keyword>
<dbReference type="GO" id="GO:0006260">
    <property type="term" value="P:DNA replication"/>
    <property type="evidence" value="ECO:0007669"/>
    <property type="project" value="UniProtKB-KW"/>
</dbReference>
<reference evidence="12" key="1">
    <citation type="journal article" date="2023" name="bioRxiv">
        <title>Scaffold-level genome assemblies of two parasitoid biocontrol wasps reveal the parthenogenesis mechanism and an associated novel virus.</title>
        <authorList>
            <person name="Inwood S."/>
            <person name="Skelly J."/>
            <person name="Guhlin J."/>
            <person name="Harrop T."/>
            <person name="Goldson S."/>
            <person name="Dearden P."/>
        </authorList>
    </citation>
    <scope>NUCLEOTIDE SEQUENCE</scope>
    <source>
        <strain evidence="12">Lincoln</strain>
        <tissue evidence="12">Whole body</tissue>
    </source>
</reference>
<dbReference type="PANTHER" id="PTHR45849:SF1">
    <property type="entry name" value="FACT COMPLEX SUBUNIT SSRP1"/>
    <property type="match status" value="1"/>
</dbReference>
<gene>
    <name evidence="12" type="ORF">PV327_008144</name>
</gene>
<dbReference type="GO" id="GO:0006281">
    <property type="term" value="P:DNA repair"/>
    <property type="evidence" value="ECO:0007669"/>
    <property type="project" value="UniProtKB-KW"/>
</dbReference>
<evidence type="ECO:0000256" key="1">
    <source>
        <dbReference type="ARBA" id="ARBA00010060"/>
    </source>
</evidence>
<comment type="function">
    <text evidence="9">Component of the FACT complex, a general chromatin factor that acts to reorganize nucleosomes. The FACT complex is involved in multiple processes that require DNA as a template such as mRNA elongation, DNA replication and DNA repair. During transcription elongation the FACT complex acts as a histone chaperone that both destabilizes and restores nucleosomal structure. It facilitates the passage of RNA polymerase II and transcription by promoting the dissociation of one histone H2A-H2B dimer from the nucleosome, then subsequently promotes the reestablishment of the nucleosome following the passage of RNA polymerase II.</text>
</comment>
<proteinExistence type="inferred from homology"/>
<dbReference type="PANTHER" id="PTHR45849">
    <property type="entry name" value="FACT COMPLEX SUBUNIT SSRP1"/>
    <property type="match status" value="1"/>
</dbReference>
<dbReference type="InterPro" id="IPR000969">
    <property type="entry name" value="SSRP1/POB3"/>
</dbReference>
<evidence type="ECO:0000256" key="6">
    <source>
        <dbReference type="ARBA" id="ARBA00023163"/>
    </source>
</evidence>
<dbReference type="InterPro" id="IPR048993">
    <property type="entry name" value="SSRP1-like_PH1"/>
</dbReference>
<comment type="caution">
    <text evidence="12">The sequence shown here is derived from an EMBL/GenBank/DDBJ whole genome shotgun (WGS) entry which is preliminary data.</text>
</comment>
<evidence type="ECO:0000256" key="7">
    <source>
        <dbReference type="ARBA" id="ARBA00023204"/>
    </source>
</evidence>
<dbReference type="GO" id="GO:0042393">
    <property type="term" value="F:histone binding"/>
    <property type="evidence" value="ECO:0007669"/>
    <property type="project" value="TreeGrafter"/>
</dbReference>
<dbReference type="SUPFAM" id="SSF50729">
    <property type="entry name" value="PH domain-like"/>
    <property type="match status" value="1"/>
</dbReference>
<dbReference type="GO" id="GO:1902275">
    <property type="term" value="P:regulation of chromatin organization"/>
    <property type="evidence" value="ECO:0007669"/>
    <property type="project" value="TreeGrafter"/>
</dbReference>